<keyword evidence="3" id="KW-1185">Reference proteome</keyword>
<dbReference type="Proteomes" id="UP001314229">
    <property type="component" value="Unassembled WGS sequence"/>
</dbReference>
<dbReference type="EMBL" id="CAWUFR010000583">
    <property type="protein sequence ID" value="CAK6979460.1"/>
    <property type="molecule type" value="Genomic_DNA"/>
</dbReference>
<comment type="caution">
    <text evidence="2">The sequence shown here is derived from an EMBL/GenBank/DDBJ whole genome shotgun (WGS) entry which is preliminary data.</text>
</comment>
<accession>A0AAV1Q894</accession>
<reference evidence="2 3" key="1">
    <citation type="submission" date="2024-01" db="EMBL/GenBank/DDBJ databases">
        <authorList>
            <person name="Alioto T."/>
            <person name="Alioto T."/>
            <person name="Gomez Garrido J."/>
        </authorList>
    </citation>
    <scope>NUCLEOTIDE SEQUENCE [LARGE SCALE GENOMIC DNA]</scope>
</reference>
<proteinExistence type="predicted"/>
<organism evidence="2 3">
    <name type="scientific">Scomber scombrus</name>
    <name type="common">Atlantic mackerel</name>
    <name type="synonym">Scomber vernalis</name>
    <dbReference type="NCBI Taxonomy" id="13677"/>
    <lineage>
        <taxon>Eukaryota</taxon>
        <taxon>Metazoa</taxon>
        <taxon>Chordata</taxon>
        <taxon>Craniata</taxon>
        <taxon>Vertebrata</taxon>
        <taxon>Euteleostomi</taxon>
        <taxon>Actinopterygii</taxon>
        <taxon>Neopterygii</taxon>
        <taxon>Teleostei</taxon>
        <taxon>Neoteleostei</taxon>
        <taxon>Acanthomorphata</taxon>
        <taxon>Pelagiaria</taxon>
        <taxon>Scombriformes</taxon>
        <taxon>Scombridae</taxon>
        <taxon>Scomber</taxon>
    </lineage>
</organism>
<name>A0AAV1Q894_SCOSC</name>
<gene>
    <name evidence="2" type="ORF">FSCOSCO3_A021668</name>
</gene>
<feature type="non-terminal residue" evidence="2">
    <location>
        <position position="1"/>
    </location>
</feature>
<sequence length="57" mass="6335">KKSAFACRAAGTKPSEINKAGAREMTEGNGGEREEENGGERLKMREKERCEAECKKF</sequence>
<feature type="region of interest" description="Disordered" evidence="1">
    <location>
        <begin position="18"/>
        <end position="44"/>
    </location>
</feature>
<feature type="compositionally biased region" description="Basic and acidic residues" evidence="1">
    <location>
        <begin position="21"/>
        <end position="44"/>
    </location>
</feature>
<evidence type="ECO:0000256" key="1">
    <source>
        <dbReference type="SAM" id="MobiDB-lite"/>
    </source>
</evidence>
<evidence type="ECO:0000313" key="2">
    <source>
        <dbReference type="EMBL" id="CAK6979460.1"/>
    </source>
</evidence>
<dbReference type="AlphaFoldDB" id="A0AAV1Q894"/>
<protein>
    <submittedName>
        <fullName evidence="2">Uncharacterized protein</fullName>
    </submittedName>
</protein>
<evidence type="ECO:0000313" key="3">
    <source>
        <dbReference type="Proteomes" id="UP001314229"/>
    </source>
</evidence>